<gene>
    <name evidence="7" type="ORF">SR858_17900</name>
</gene>
<organism evidence="7 8">
    <name type="scientific">Duganella zoogloeoides</name>
    <dbReference type="NCBI Taxonomy" id="75659"/>
    <lineage>
        <taxon>Bacteria</taxon>
        <taxon>Pseudomonadati</taxon>
        <taxon>Pseudomonadota</taxon>
        <taxon>Betaproteobacteria</taxon>
        <taxon>Burkholderiales</taxon>
        <taxon>Oxalobacteraceae</taxon>
        <taxon>Telluria group</taxon>
        <taxon>Duganella</taxon>
    </lineage>
</organism>
<feature type="transmembrane region" description="Helical" evidence="4">
    <location>
        <begin position="163"/>
        <end position="185"/>
    </location>
</feature>
<sequence>MAIGSSTALNTVTDDTDNLVERQLQTERLVTEWKGSIENNVQRAQAAARLTDPEEQKYFEDGLARAIKRNGELQKLIVERLVDARAKELYAKAMADRDIYQAARKSVMQARDAGDVALTKQLINQKFVPASETYLASIGAVADRQRAAIDEIGKAVHDRSVQAITITAILTAISIGVALLLGWLITRSVLRQLGGEPAYAAGITDRIAAGDLTVRVDLAANDTSSLLFSIAAMRDRLAAIVGEVRGTTEAVATASDEIASGNMDLSSRTEQQASSLEETASSMEELTSTVKQNTEYARQANQLAASASDVAVRGGAVVAEVVTTMESISTSSKRVVDIIGVIDGIAFQTNILALNAAVEAARAGEQGRGFAVVATEVRNLAQRSASAAKDIKELISDSVEKISTGAMLVDQAGNTMTEIVNSVRSVSDIMEQIATASLEQEAGIDQINQAIGEMDGVTQQNAALVEQAAAAAESLQGQSTHLAQLVSVFKLDNAGFAPAAAVRPAAKRSAAPAAASRRLALGS</sequence>
<dbReference type="CDD" id="cd19411">
    <property type="entry name" value="MCP2201-like_sensor"/>
    <property type="match status" value="1"/>
</dbReference>
<dbReference type="Pfam" id="PF00015">
    <property type="entry name" value="MCPsignal"/>
    <property type="match status" value="1"/>
</dbReference>
<protein>
    <submittedName>
        <fullName evidence="7">Methyl-accepting chemotaxis protein</fullName>
    </submittedName>
</protein>
<dbReference type="InterPro" id="IPR051310">
    <property type="entry name" value="MCP_chemotaxis"/>
</dbReference>
<dbReference type="PRINTS" id="PR00260">
    <property type="entry name" value="CHEMTRNSDUCR"/>
</dbReference>
<dbReference type="Gene3D" id="1.10.287.950">
    <property type="entry name" value="Methyl-accepting chemotaxis protein"/>
    <property type="match status" value="1"/>
</dbReference>
<evidence type="ECO:0000313" key="8">
    <source>
        <dbReference type="Proteomes" id="UP001326110"/>
    </source>
</evidence>
<dbReference type="SMART" id="SM00283">
    <property type="entry name" value="MA"/>
    <property type="match status" value="1"/>
</dbReference>
<feature type="domain" description="Methyl-accepting transducer" evidence="5">
    <location>
        <begin position="247"/>
        <end position="476"/>
    </location>
</feature>
<keyword evidence="4" id="KW-1133">Transmembrane helix</keyword>
<keyword evidence="4" id="KW-0472">Membrane</keyword>
<dbReference type="PROSITE" id="PS50111">
    <property type="entry name" value="CHEMOTAXIS_TRANSDUC_2"/>
    <property type="match status" value="1"/>
</dbReference>
<dbReference type="InterPro" id="IPR047347">
    <property type="entry name" value="YvaQ-like_sensor"/>
</dbReference>
<proteinExistence type="inferred from homology"/>
<dbReference type="InterPro" id="IPR003660">
    <property type="entry name" value="HAMP_dom"/>
</dbReference>
<dbReference type="RefSeq" id="WP_322533696.1">
    <property type="nucleotide sequence ID" value="NZ_CP140152.1"/>
</dbReference>
<comment type="similarity">
    <text evidence="2">Belongs to the methyl-accepting chemotaxis (MCP) protein family.</text>
</comment>
<evidence type="ECO:0000259" key="5">
    <source>
        <dbReference type="PROSITE" id="PS50111"/>
    </source>
</evidence>
<keyword evidence="3" id="KW-0807">Transducer</keyword>
<evidence type="ECO:0000259" key="6">
    <source>
        <dbReference type="PROSITE" id="PS50885"/>
    </source>
</evidence>
<dbReference type="InterPro" id="IPR004089">
    <property type="entry name" value="MCPsignal_dom"/>
</dbReference>
<name>A0ABZ0XUU9_9BURK</name>
<reference evidence="7 8" key="1">
    <citation type="submission" date="2023-11" db="EMBL/GenBank/DDBJ databases">
        <title>MicrobeMod: A computational toolkit for identifying prokaryotic methylation and restriction-modification with nanopore sequencing.</title>
        <authorList>
            <person name="Crits-Christoph A."/>
            <person name="Kang S.C."/>
            <person name="Lee H."/>
            <person name="Ostrov N."/>
        </authorList>
    </citation>
    <scope>NUCLEOTIDE SEQUENCE [LARGE SCALE GENOMIC DNA]</scope>
    <source>
        <strain evidence="7 8">ATCC 25935</strain>
    </source>
</reference>
<evidence type="ECO:0000256" key="2">
    <source>
        <dbReference type="ARBA" id="ARBA00029447"/>
    </source>
</evidence>
<dbReference type="SUPFAM" id="SSF58104">
    <property type="entry name" value="Methyl-accepting chemotaxis protein (MCP) signaling domain"/>
    <property type="match status" value="1"/>
</dbReference>
<evidence type="ECO:0000256" key="3">
    <source>
        <dbReference type="PROSITE-ProRule" id="PRU00284"/>
    </source>
</evidence>
<evidence type="ECO:0000256" key="4">
    <source>
        <dbReference type="SAM" id="Phobius"/>
    </source>
</evidence>
<dbReference type="EMBL" id="CP140152">
    <property type="protein sequence ID" value="WQH02930.1"/>
    <property type="molecule type" value="Genomic_DNA"/>
</dbReference>
<keyword evidence="1" id="KW-0488">Methylation</keyword>
<dbReference type="CDD" id="cd11386">
    <property type="entry name" value="MCP_signal"/>
    <property type="match status" value="1"/>
</dbReference>
<dbReference type="Proteomes" id="UP001326110">
    <property type="component" value="Chromosome"/>
</dbReference>
<accession>A0ABZ0XUU9</accession>
<dbReference type="PROSITE" id="PS50885">
    <property type="entry name" value="HAMP"/>
    <property type="match status" value="1"/>
</dbReference>
<dbReference type="PANTHER" id="PTHR43531">
    <property type="entry name" value="PROTEIN ICFG"/>
    <property type="match status" value="1"/>
</dbReference>
<dbReference type="InterPro" id="IPR004090">
    <property type="entry name" value="Chemotax_Me-accpt_rcpt"/>
</dbReference>
<keyword evidence="8" id="KW-1185">Reference proteome</keyword>
<evidence type="ECO:0000256" key="1">
    <source>
        <dbReference type="ARBA" id="ARBA00022481"/>
    </source>
</evidence>
<keyword evidence="4" id="KW-0812">Transmembrane</keyword>
<feature type="domain" description="HAMP" evidence="6">
    <location>
        <begin position="204"/>
        <end position="242"/>
    </location>
</feature>
<evidence type="ECO:0000313" key="7">
    <source>
        <dbReference type="EMBL" id="WQH02930.1"/>
    </source>
</evidence>
<dbReference type="PANTHER" id="PTHR43531:SF14">
    <property type="entry name" value="METHYL-ACCEPTING CHEMOTAXIS PROTEIN I-RELATED"/>
    <property type="match status" value="1"/>
</dbReference>